<dbReference type="Proteomes" id="UP000466442">
    <property type="component" value="Unassembled WGS sequence"/>
</dbReference>
<name>A0A8S9WPP7_APOLU</name>
<evidence type="ECO:0000256" key="1">
    <source>
        <dbReference type="SAM" id="MobiDB-lite"/>
    </source>
</evidence>
<feature type="compositionally biased region" description="Basic and acidic residues" evidence="1">
    <location>
        <begin position="89"/>
        <end position="100"/>
    </location>
</feature>
<sequence length="182" mass="21186">MFSEAYAALLQYNVGRYNNWLEGRNSQKELLMVHSFQEFLETFGLEVPNHLKAKGEEENEDDIEWGRQQYRPSVIVSPPQKEEEEEEEQALREGGEREQDLPPSSPDVIFGSHEDIFSSLKDNLKRKRQEEEDEEIDVVDLLTPPGFTDNLFSQIEKIEEEYYGAKHPLIYDNSDEGDTQIT</sequence>
<accession>A0A8S9WPP7</accession>
<evidence type="ECO:0000313" key="2">
    <source>
        <dbReference type="EMBL" id="KAF6197405.1"/>
    </source>
</evidence>
<comment type="caution">
    <text evidence="2">The sequence shown here is derived from an EMBL/GenBank/DDBJ whole genome shotgun (WGS) entry which is preliminary data.</text>
</comment>
<dbReference type="EMBL" id="WIXP02000075">
    <property type="protein sequence ID" value="KAF6197405.1"/>
    <property type="molecule type" value="Genomic_DNA"/>
</dbReference>
<proteinExistence type="predicted"/>
<feature type="region of interest" description="Disordered" evidence="1">
    <location>
        <begin position="55"/>
        <end position="111"/>
    </location>
</feature>
<gene>
    <name evidence="2" type="ORF">GE061_020235</name>
</gene>
<keyword evidence="3" id="KW-1185">Reference proteome</keyword>
<reference evidence="2" key="1">
    <citation type="journal article" date="2021" name="Mol. Ecol. Resour.">
        <title>Apolygus lucorum genome provides insights into omnivorousness and mesophyll feeding.</title>
        <authorList>
            <person name="Liu Y."/>
            <person name="Liu H."/>
            <person name="Wang H."/>
            <person name="Huang T."/>
            <person name="Liu B."/>
            <person name="Yang B."/>
            <person name="Yin L."/>
            <person name="Li B."/>
            <person name="Zhang Y."/>
            <person name="Zhang S."/>
            <person name="Jiang F."/>
            <person name="Zhang X."/>
            <person name="Ren Y."/>
            <person name="Wang B."/>
            <person name="Wang S."/>
            <person name="Lu Y."/>
            <person name="Wu K."/>
            <person name="Fan W."/>
            <person name="Wang G."/>
        </authorList>
    </citation>
    <scope>NUCLEOTIDE SEQUENCE</scope>
    <source>
        <strain evidence="2">12Hb</strain>
    </source>
</reference>
<evidence type="ECO:0000313" key="3">
    <source>
        <dbReference type="Proteomes" id="UP000466442"/>
    </source>
</evidence>
<organism evidence="2 3">
    <name type="scientific">Apolygus lucorum</name>
    <name type="common">Small green plant bug</name>
    <name type="synonym">Lygocoris lucorum</name>
    <dbReference type="NCBI Taxonomy" id="248454"/>
    <lineage>
        <taxon>Eukaryota</taxon>
        <taxon>Metazoa</taxon>
        <taxon>Ecdysozoa</taxon>
        <taxon>Arthropoda</taxon>
        <taxon>Hexapoda</taxon>
        <taxon>Insecta</taxon>
        <taxon>Pterygota</taxon>
        <taxon>Neoptera</taxon>
        <taxon>Paraneoptera</taxon>
        <taxon>Hemiptera</taxon>
        <taxon>Heteroptera</taxon>
        <taxon>Panheteroptera</taxon>
        <taxon>Cimicomorpha</taxon>
        <taxon>Miridae</taxon>
        <taxon>Mirini</taxon>
        <taxon>Apolygus</taxon>
    </lineage>
</organism>
<dbReference type="OrthoDB" id="6746907at2759"/>
<dbReference type="AlphaFoldDB" id="A0A8S9WPP7"/>
<protein>
    <submittedName>
        <fullName evidence="2">Uncharacterized protein</fullName>
    </submittedName>
</protein>